<sequence>MLLECPRGSTKGSRAILEAKDEARRMSPGSKIPSILDGNHLLKEPFVKLNDVFVYHRYFPSHVSFVIARMHFKAKENLFTIF</sequence>
<name>A0A8X6J3B9_TRICU</name>
<gene>
    <name evidence="1" type="ORF">TNCT_467831</name>
</gene>
<comment type="caution">
    <text evidence="1">The sequence shown here is derived from an EMBL/GenBank/DDBJ whole genome shotgun (WGS) entry which is preliminary data.</text>
</comment>
<accession>A0A8X6J3B9</accession>
<reference evidence="1" key="1">
    <citation type="submission" date="2020-07" db="EMBL/GenBank/DDBJ databases">
        <title>Multicomponent nature underlies the extraordinary mechanical properties of spider dragline silk.</title>
        <authorList>
            <person name="Kono N."/>
            <person name="Nakamura H."/>
            <person name="Mori M."/>
            <person name="Yoshida Y."/>
            <person name="Ohtoshi R."/>
            <person name="Malay A.D."/>
            <person name="Moran D.A.P."/>
            <person name="Tomita M."/>
            <person name="Numata K."/>
            <person name="Arakawa K."/>
        </authorList>
    </citation>
    <scope>NUCLEOTIDE SEQUENCE</scope>
</reference>
<dbReference type="Proteomes" id="UP000887116">
    <property type="component" value="Unassembled WGS sequence"/>
</dbReference>
<protein>
    <submittedName>
        <fullName evidence="1">Uncharacterized protein</fullName>
    </submittedName>
</protein>
<organism evidence="1 2">
    <name type="scientific">Trichonephila clavata</name>
    <name type="common">Joro spider</name>
    <name type="synonym">Nephila clavata</name>
    <dbReference type="NCBI Taxonomy" id="2740835"/>
    <lineage>
        <taxon>Eukaryota</taxon>
        <taxon>Metazoa</taxon>
        <taxon>Ecdysozoa</taxon>
        <taxon>Arthropoda</taxon>
        <taxon>Chelicerata</taxon>
        <taxon>Arachnida</taxon>
        <taxon>Araneae</taxon>
        <taxon>Araneomorphae</taxon>
        <taxon>Entelegynae</taxon>
        <taxon>Araneoidea</taxon>
        <taxon>Nephilidae</taxon>
        <taxon>Trichonephila</taxon>
    </lineage>
</organism>
<keyword evidence="2" id="KW-1185">Reference proteome</keyword>
<evidence type="ECO:0000313" key="2">
    <source>
        <dbReference type="Proteomes" id="UP000887116"/>
    </source>
</evidence>
<dbReference type="AlphaFoldDB" id="A0A8X6J3B9"/>
<proteinExistence type="predicted"/>
<evidence type="ECO:0000313" key="1">
    <source>
        <dbReference type="EMBL" id="GFR08153.1"/>
    </source>
</evidence>
<dbReference type="EMBL" id="BMAO01026278">
    <property type="protein sequence ID" value="GFR08153.1"/>
    <property type="molecule type" value="Genomic_DNA"/>
</dbReference>